<feature type="transmembrane region" description="Helical" evidence="1">
    <location>
        <begin position="423"/>
        <end position="443"/>
    </location>
</feature>
<evidence type="ECO:0000313" key="3">
    <source>
        <dbReference type="Proteomes" id="UP000589036"/>
    </source>
</evidence>
<feature type="transmembrane region" description="Helical" evidence="1">
    <location>
        <begin position="172"/>
        <end position="193"/>
    </location>
</feature>
<accession>A0A852U0D2</accession>
<reference evidence="2 3" key="1">
    <citation type="submission" date="2020-07" db="EMBL/GenBank/DDBJ databases">
        <title>Sequencing the genomes of 1000 actinobacteria strains.</title>
        <authorList>
            <person name="Klenk H.-P."/>
        </authorList>
    </citation>
    <scope>NUCLEOTIDE SEQUENCE [LARGE SCALE GENOMIC DNA]</scope>
    <source>
        <strain evidence="2 3">CXB654</strain>
    </source>
</reference>
<dbReference type="Proteomes" id="UP000589036">
    <property type="component" value="Unassembled WGS sequence"/>
</dbReference>
<proteinExistence type="predicted"/>
<organism evidence="2 3">
    <name type="scientific">Spinactinospora alkalitolerans</name>
    <dbReference type="NCBI Taxonomy" id="687207"/>
    <lineage>
        <taxon>Bacteria</taxon>
        <taxon>Bacillati</taxon>
        <taxon>Actinomycetota</taxon>
        <taxon>Actinomycetes</taxon>
        <taxon>Streptosporangiales</taxon>
        <taxon>Nocardiopsidaceae</taxon>
        <taxon>Spinactinospora</taxon>
    </lineage>
</organism>
<dbReference type="GO" id="GO:0016020">
    <property type="term" value="C:membrane"/>
    <property type="evidence" value="ECO:0007669"/>
    <property type="project" value="InterPro"/>
</dbReference>
<dbReference type="GO" id="GO:0015813">
    <property type="term" value="P:L-glutamate transmembrane transport"/>
    <property type="evidence" value="ECO:0007669"/>
    <property type="project" value="InterPro"/>
</dbReference>
<dbReference type="RefSeq" id="WP_179645792.1">
    <property type="nucleotide sequence ID" value="NZ_BAAAYY010000014.1"/>
</dbReference>
<protein>
    <submittedName>
        <fullName evidence="2">ESS family glutamate:Na+ symporter</fullName>
    </submittedName>
</protein>
<feature type="transmembrane region" description="Helical" evidence="1">
    <location>
        <begin position="15"/>
        <end position="35"/>
    </location>
</feature>
<dbReference type="GO" id="GO:0015501">
    <property type="term" value="F:glutamate:sodium symporter activity"/>
    <property type="evidence" value="ECO:0007669"/>
    <property type="project" value="InterPro"/>
</dbReference>
<feature type="transmembrane region" description="Helical" evidence="1">
    <location>
        <begin position="42"/>
        <end position="65"/>
    </location>
</feature>
<keyword evidence="1" id="KW-0472">Membrane</keyword>
<keyword evidence="1" id="KW-0812">Transmembrane</keyword>
<dbReference type="InterPro" id="IPR004445">
    <property type="entry name" value="GltS"/>
</dbReference>
<feature type="transmembrane region" description="Helical" evidence="1">
    <location>
        <begin position="329"/>
        <end position="348"/>
    </location>
</feature>
<dbReference type="AlphaFoldDB" id="A0A852U0D2"/>
<keyword evidence="1" id="KW-1133">Transmembrane helix</keyword>
<comment type="caution">
    <text evidence="2">The sequence shown here is derived from an EMBL/GenBank/DDBJ whole genome shotgun (WGS) entry which is preliminary data.</text>
</comment>
<keyword evidence="3" id="KW-1185">Reference proteome</keyword>
<name>A0A852U0D2_9ACTN</name>
<feature type="transmembrane region" description="Helical" evidence="1">
    <location>
        <begin position="71"/>
        <end position="91"/>
    </location>
</feature>
<feature type="transmembrane region" description="Helical" evidence="1">
    <location>
        <begin position="239"/>
        <end position="260"/>
    </location>
</feature>
<dbReference type="Pfam" id="PF03616">
    <property type="entry name" value="Glt_symporter"/>
    <property type="match status" value="1"/>
</dbReference>
<dbReference type="PANTHER" id="PTHR36178">
    <property type="entry name" value="SLR0625 PROTEIN"/>
    <property type="match status" value="1"/>
</dbReference>
<feature type="transmembrane region" description="Helical" evidence="1">
    <location>
        <begin position="300"/>
        <end position="322"/>
    </location>
</feature>
<dbReference type="PANTHER" id="PTHR36178:SF1">
    <property type="entry name" value="SODIUM_GLUTAMATE SYMPORTER"/>
    <property type="match status" value="1"/>
</dbReference>
<evidence type="ECO:0000313" key="2">
    <source>
        <dbReference type="EMBL" id="NYE50286.1"/>
    </source>
</evidence>
<feature type="transmembrane region" description="Helical" evidence="1">
    <location>
        <begin position="112"/>
        <end position="134"/>
    </location>
</feature>
<sequence>MFPTDEVSGEAVNTLLFSLTVLGLLVLAGVVLRLLIAPLRRLFIPAALIGGVLGAALGPYGAGLFPESMTATWSGLPGVLIAVVFAPMLIGMRIPNLRRSYHLIAPQLLFGYMGDFLMIGIPMLVCAALLMPFWDVGAMFGTLVEVSWPGGHGTAAGMGPVYSELGWADGGALALACATAGLIFGIVVGMVLINIGARRGHLSHVTAGGRGAAAPDILPEESRSGLGRVTLNRDLVDGLAFHGALVAAAILIGWVLQSALELVVPGMPLFPMAMIGGAVVQAVIVRTPLGDAVDPGSLRAVQGVALDLLVVSAVASITVPVVLDNIVPLTVLVAVASLIAVGFFYWAGPRMFRDSWFEHSIVNFGSLTAVASVGLMLLRSADPELKTDAARSYALRAPFFSPIAGGGLLTAVLPLIAVNYGPWALGVGGVAAALAVYVLARVLRIWQRPAARVGAGAGV</sequence>
<feature type="transmembrane region" description="Helical" evidence="1">
    <location>
        <begin position="399"/>
        <end position="417"/>
    </location>
</feature>
<gene>
    <name evidence="2" type="ORF">HDA32_005406</name>
</gene>
<dbReference type="EMBL" id="JACCCC010000001">
    <property type="protein sequence ID" value="NYE50286.1"/>
    <property type="molecule type" value="Genomic_DNA"/>
</dbReference>
<evidence type="ECO:0000256" key="1">
    <source>
        <dbReference type="SAM" id="Phobius"/>
    </source>
</evidence>
<feature type="transmembrane region" description="Helical" evidence="1">
    <location>
        <begin position="360"/>
        <end position="378"/>
    </location>
</feature>